<dbReference type="EMBL" id="MN988486">
    <property type="protein sequence ID" value="QIG68161.1"/>
    <property type="molecule type" value="Genomic_DNA"/>
</dbReference>
<sequence>MTEQEHEALESLIGVIEKSIMTKDPSEVDLYAVFYFLKILAGRPDEINFLPMTVVPKDHTLVKLLVHQDDNPLEDVEDEVPHWTIGYCGLDHNEDPNFYVVGWNWEQDCFTTEEIEPARVIGWLPFSMKAH</sequence>
<keyword evidence="2" id="KW-1185">Reference proteome</keyword>
<protein>
    <submittedName>
        <fullName evidence="1">Uncharacterized protein</fullName>
    </submittedName>
</protein>
<name>A0A7S5R3M1_9CAUD</name>
<reference evidence="1" key="1">
    <citation type="submission" date="2020-01" db="EMBL/GenBank/DDBJ databases">
        <title>Patterns of diversity and host range of bacteriophage communities associated with bean-nodulatin bacteria.</title>
        <authorList>
            <person name="Vann Cauwenberghe J."/>
            <person name="Santamaria R.I."/>
            <person name="Bustos P."/>
            <person name="Juarez S."/>
            <person name="Gonzalez V."/>
        </authorList>
    </citation>
    <scope>NUCLEOTIDE SEQUENCE</scope>
</reference>
<gene>
    <name evidence="1" type="ORF">EVB55_226</name>
</gene>
<evidence type="ECO:0000313" key="2">
    <source>
        <dbReference type="Proteomes" id="UP000605518"/>
    </source>
</evidence>
<organism evidence="1 2">
    <name type="scientific">Rhizobium phage RHph_Y68</name>
    <dbReference type="NCBI Taxonomy" id="2509787"/>
    <lineage>
        <taxon>Viruses</taxon>
        <taxon>Duplodnaviria</taxon>
        <taxon>Heunggongvirae</taxon>
        <taxon>Uroviricota</taxon>
        <taxon>Caudoviricetes</taxon>
        <taxon>Pootjesviridae</taxon>
        <taxon>Staniewskivirinae</taxon>
        <taxon>Trinifflemingvirus</taxon>
        <taxon>Trinifflemingvirus Y68</taxon>
    </lineage>
</organism>
<proteinExistence type="predicted"/>
<dbReference type="Proteomes" id="UP000605518">
    <property type="component" value="Segment"/>
</dbReference>
<accession>A0A7S5R3M1</accession>
<evidence type="ECO:0000313" key="1">
    <source>
        <dbReference type="EMBL" id="QIG68161.1"/>
    </source>
</evidence>